<dbReference type="OrthoDB" id="8775810at2759"/>
<organism evidence="10 11">
    <name type="scientific">Penicillium vulpinum</name>
    <dbReference type="NCBI Taxonomy" id="29845"/>
    <lineage>
        <taxon>Eukaryota</taxon>
        <taxon>Fungi</taxon>
        <taxon>Dikarya</taxon>
        <taxon>Ascomycota</taxon>
        <taxon>Pezizomycotina</taxon>
        <taxon>Eurotiomycetes</taxon>
        <taxon>Eurotiomycetidae</taxon>
        <taxon>Eurotiales</taxon>
        <taxon>Aspergillaceae</taxon>
        <taxon>Penicillium</taxon>
    </lineage>
</organism>
<evidence type="ECO:0000256" key="2">
    <source>
        <dbReference type="ARBA" id="ARBA00007276"/>
    </source>
</evidence>
<dbReference type="PANTHER" id="PTHR28124">
    <property type="entry name" value="DNA REPLICATION REGULATOR SLD2"/>
    <property type="match status" value="1"/>
</dbReference>
<evidence type="ECO:0000313" key="10">
    <source>
        <dbReference type="EMBL" id="OQE09592.1"/>
    </source>
</evidence>
<feature type="compositionally biased region" description="Basic and acidic residues" evidence="9">
    <location>
        <begin position="506"/>
        <end position="518"/>
    </location>
</feature>
<dbReference type="EMBL" id="MDYP01000006">
    <property type="protein sequence ID" value="OQE09592.1"/>
    <property type="molecule type" value="Genomic_DNA"/>
</dbReference>
<evidence type="ECO:0000256" key="6">
    <source>
        <dbReference type="ARBA" id="ARBA00023306"/>
    </source>
</evidence>
<feature type="region of interest" description="Disordered" evidence="9">
    <location>
        <begin position="65"/>
        <end position="136"/>
    </location>
</feature>
<dbReference type="Proteomes" id="UP000191518">
    <property type="component" value="Unassembled WGS sequence"/>
</dbReference>
<dbReference type="PANTHER" id="PTHR28124:SF1">
    <property type="entry name" value="DNA REPLICATION REGULATOR SLD2"/>
    <property type="match status" value="1"/>
</dbReference>
<dbReference type="GO" id="GO:0000727">
    <property type="term" value="P:double-strand break repair via break-induced replication"/>
    <property type="evidence" value="ECO:0007669"/>
    <property type="project" value="TreeGrafter"/>
</dbReference>
<dbReference type="AlphaFoldDB" id="A0A1V6S6B6"/>
<name>A0A1V6S6B6_9EURO</name>
<comment type="subcellular location">
    <subcellularLocation>
        <location evidence="1 8">Nucleus</location>
    </subcellularLocation>
</comment>
<evidence type="ECO:0000256" key="4">
    <source>
        <dbReference type="ARBA" id="ARBA00022705"/>
    </source>
</evidence>
<dbReference type="InterPro" id="IPR021110">
    <property type="entry name" value="DNA_rep_checkpnt_protein"/>
</dbReference>
<evidence type="ECO:0000256" key="1">
    <source>
        <dbReference type="ARBA" id="ARBA00004123"/>
    </source>
</evidence>
<dbReference type="GO" id="GO:0031261">
    <property type="term" value="C:DNA replication preinitiation complex"/>
    <property type="evidence" value="ECO:0007669"/>
    <property type="project" value="TreeGrafter"/>
</dbReference>
<gene>
    <name evidence="10" type="ORF">PENVUL_c006G00787</name>
</gene>
<dbReference type="CDD" id="cd22289">
    <property type="entry name" value="RecQL4_SLD2_NTD"/>
    <property type="match status" value="1"/>
</dbReference>
<feature type="compositionally biased region" description="Acidic residues" evidence="9">
    <location>
        <begin position="332"/>
        <end position="353"/>
    </location>
</feature>
<comment type="similarity">
    <text evidence="2 8">Belongs to the SLD2 family.</text>
</comment>
<feature type="region of interest" description="Disordered" evidence="9">
    <location>
        <begin position="268"/>
        <end position="552"/>
    </location>
</feature>
<dbReference type="GO" id="GO:0003697">
    <property type="term" value="F:single-stranded DNA binding"/>
    <property type="evidence" value="ECO:0007669"/>
    <property type="project" value="TreeGrafter"/>
</dbReference>
<feature type="compositionally biased region" description="Basic residues" evidence="9">
    <location>
        <begin position="371"/>
        <end position="386"/>
    </location>
</feature>
<protein>
    <recommendedName>
        <fullName evidence="3 8">DNA replication regulator SLD2</fullName>
    </recommendedName>
</protein>
<evidence type="ECO:0000256" key="8">
    <source>
        <dbReference type="RuleBase" id="RU367067"/>
    </source>
</evidence>
<evidence type="ECO:0000256" key="3">
    <source>
        <dbReference type="ARBA" id="ARBA00018363"/>
    </source>
</evidence>
<dbReference type="FunFam" id="1.10.10.1460:FF:000001">
    <property type="entry name" value="DNA replication regulator Sld2"/>
    <property type="match status" value="1"/>
</dbReference>
<dbReference type="Pfam" id="PF11719">
    <property type="entry name" value="Drc1-Sld2"/>
    <property type="match status" value="1"/>
</dbReference>
<dbReference type="GO" id="GO:1902977">
    <property type="term" value="P:mitotic DNA replication preinitiation complex assembly"/>
    <property type="evidence" value="ECO:0007669"/>
    <property type="project" value="TreeGrafter"/>
</dbReference>
<feature type="compositionally biased region" description="Low complexity" evidence="9">
    <location>
        <begin position="533"/>
        <end position="544"/>
    </location>
</feature>
<feature type="compositionally biased region" description="Acidic residues" evidence="9">
    <location>
        <begin position="452"/>
        <end position="469"/>
    </location>
</feature>
<keyword evidence="6 8" id="KW-0131">Cell cycle</keyword>
<keyword evidence="11" id="KW-1185">Reference proteome</keyword>
<dbReference type="Gene3D" id="1.10.10.1460">
    <property type="match status" value="1"/>
</dbReference>
<reference evidence="11" key="1">
    <citation type="journal article" date="2017" name="Nat. Microbiol.">
        <title>Global analysis of biosynthetic gene clusters reveals vast potential of secondary metabolite production in Penicillium species.</title>
        <authorList>
            <person name="Nielsen J.C."/>
            <person name="Grijseels S."/>
            <person name="Prigent S."/>
            <person name="Ji B."/>
            <person name="Dainat J."/>
            <person name="Nielsen K.F."/>
            <person name="Frisvad J.C."/>
            <person name="Workman M."/>
            <person name="Nielsen J."/>
        </authorList>
    </citation>
    <scope>NUCLEOTIDE SEQUENCE [LARGE SCALE GENOMIC DNA]</scope>
    <source>
        <strain evidence="11">IBT 29486</strain>
    </source>
</reference>
<comment type="caution">
    <text evidence="10">The sequence shown here is derived from an EMBL/GenBank/DDBJ whole genome shotgun (WGS) entry which is preliminary data.</text>
</comment>
<feature type="compositionally biased region" description="Basic and acidic residues" evidence="9">
    <location>
        <begin position="65"/>
        <end position="81"/>
    </location>
</feature>
<comment type="function">
    <text evidence="7 8">Has a role in the initiation of DNA replication. Required at S-phase checkpoint.</text>
</comment>
<evidence type="ECO:0000256" key="9">
    <source>
        <dbReference type="SAM" id="MobiDB-lite"/>
    </source>
</evidence>
<evidence type="ECO:0000256" key="5">
    <source>
        <dbReference type="ARBA" id="ARBA00023242"/>
    </source>
</evidence>
<proteinExistence type="inferred from homology"/>
<feature type="compositionally biased region" description="Polar residues" evidence="9">
    <location>
        <begin position="276"/>
        <end position="292"/>
    </location>
</feature>
<sequence>MADSTLTSSAEVGAQAINLRAELKTWEKAFASANGGRKAGRDDIKQSADIAAKYKEYSRLKALEASLSRRENSQQEPYDSHSKKRKHASPPGQDGTHLQVTPRKSSRGLFATPNNRVKHHHPAQLDPYDSPSTLRRLFSPTTHQQGLPAPSPLKVAIGPTPQRDGKTLGLFDMLSESGGSSGMPSSTRKANNLAAAFRTPSKRRPVNTILEAPEEEAQQETPRLARTPASETKQFYLANLFATPTTMRYAAIVEAEDDADAQKRNLLNPAPELSPQEAQSGTPSFLRRSNSGRYPPPSAKHDGPGLSPIVSRKPQRFASKGLTHLVQGLRDMEEDRMEDDWDVMREMEEEAEAQEAANIQVEDSQGPDKNRKYKKKGQKRTTRRVTMRPVIHQPKPKSNPASATNEDWDYEDDVTAVAETQQPTVASDGWDDVPSDIERAEEAAPPHTMLEPELDTDVEFDPDSDDDPEFREQLKPAARPMSFSERIKEAVSSAAKPQEQEPLGEPPKKPSETAEAKKPRARKINPAAHANYRSISINRGGSSRSRGRFRRK</sequence>
<keyword evidence="4 8" id="KW-0235">DNA replication</keyword>
<dbReference type="InterPro" id="IPR040203">
    <property type="entry name" value="Sld2"/>
</dbReference>
<dbReference type="GO" id="GO:0006270">
    <property type="term" value="P:DNA replication initiation"/>
    <property type="evidence" value="ECO:0007669"/>
    <property type="project" value="UniProtKB-UniRule"/>
</dbReference>
<evidence type="ECO:0000256" key="7">
    <source>
        <dbReference type="ARBA" id="ARBA00025253"/>
    </source>
</evidence>
<dbReference type="GO" id="GO:0003688">
    <property type="term" value="F:DNA replication origin binding"/>
    <property type="evidence" value="ECO:0007669"/>
    <property type="project" value="TreeGrafter"/>
</dbReference>
<accession>A0A1V6S6B6</accession>
<evidence type="ECO:0000313" key="11">
    <source>
        <dbReference type="Proteomes" id="UP000191518"/>
    </source>
</evidence>
<keyword evidence="5 8" id="KW-0539">Nucleus</keyword>